<feature type="region of interest" description="Disordered" evidence="1">
    <location>
        <begin position="158"/>
        <end position="177"/>
    </location>
</feature>
<dbReference type="Proteomes" id="UP001341281">
    <property type="component" value="Chromosome 01"/>
</dbReference>
<accession>A0AAQ3SGC8</accession>
<dbReference type="AlphaFoldDB" id="A0AAQ3SGC8"/>
<dbReference type="EMBL" id="CP144745">
    <property type="protein sequence ID" value="WVZ49682.1"/>
    <property type="molecule type" value="Genomic_DNA"/>
</dbReference>
<organism evidence="2 3">
    <name type="scientific">Paspalum notatum var. saurae</name>
    <dbReference type="NCBI Taxonomy" id="547442"/>
    <lineage>
        <taxon>Eukaryota</taxon>
        <taxon>Viridiplantae</taxon>
        <taxon>Streptophyta</taxon>
        <taxon>Embryophyta</taxon>
        <taxon>Tracheophyta</taxon>
        <taxon>Spermatophyta</taxon>
        <taxon>Magnoliopsida</taxon>
        <taxon>Liliopsida</taxon>
        <taxon>Poales</taxon>
        <taxon>Poaceae</taxon>
        <taxon>PACMAD clade</taxon>
        <taxon>Panicoideae</taxon>
        <taxon>Andropogonodae</taxon>
        <taxon>Paspaleae</taxon>
        <taxon>Paspalinae</taxon>
        <taxon>Paspalum</taxon>
    </lineage>
</organism>
<evidence type="ECO:0000313" key="2">
    <source>
        <dbReference type="EMBL" id="WVZ49682.1"/>
    </source>
</evidence>
<evidence type="ECO:0000313" key="3">
    <source>
        <dbReference type="Proteomes" id="UP001341281"/>
    </source>
</evidence>
<evidence type="ECO:0000256" key="1">
    <source>
        <dbReference type="SAM" id="MobiDB-lite"/>
    </source>
</evidence>
<name>A0AAQ3SGC8_PASNO</name>
<keyword evidence="3" id="KW-1185">Reference proteome</keyword>
<gene>
    <name evidence="2" type="ORF">U9M48_001019</name>
</gene>
<reference evidence="2 3" key="1">
    <citation type="submission" date="2024-02" db="EMBL/GenBank/DDBJ databases">
        <title>High-quality chromosome-scale genome assembly of Pensacola bahiagrass (Paspalum notatum Flugge var. saurae).</title>
        <authorList>
            <person name="Vega J.M."/>
            <person name="Podio M."/>
            <person name="Orjuela J."/>
            <person name="Siena L.A."/>
            <person name="Pessino S.C."/>
            <person name="Combes M.C."/>
            <person name="Mariac C."/>
            <person name="Albertini E."/>
            <person name="Pupilli F."/>
            <person name="Ortiz J.P.A."/>
            <person name="Leblanc O."/>
        </authorList>
    </citation>
    <scope>NUCLEOTIDE SEQUENCE [LARGE SCALE GENOMIC DNA]</scope>
    <source>
        <strain evidence="2">R1</strain>
        <tissue evidence="2">Leaf</tissue>
    </source>
</reference>
<protein>
    <submittedName>
        <fullName evidence="2">Uncharacterized protein</fullName>
    </submittedName>
</protein>
<sequence length="353" mass="38428">MALASYDVEGVRPQPVLLYQPSLLAAPRHRRVQRVEHGRVVVQRLPEPRQERRGAARVVHDALDEHVRPHLGDVREHRVPRARHVEADALLHQRAEAEEVVDDECLVSGGGVSSLDEHLLPVLLHDHIELERRQAGLTGADAELPPCLLDLPGVAGSGRTRVANGGQPPEQSRPSEPVVEAVVHDVQLLLPRGGVEDGLDDEYQRHPAEAAGGHVQPVRPEALGDGGPLRHGQTPELPADAQQPRVQPLGEPLRGVPGRRRVQLDLQQQQARAPVVVLVHLARAADQQPTQIHPIVSPPHLLLATALFAVGVHLVLVRFAVHGYAQLLHVLHPCLVSTQHDFIHGLMGGSAHL</sequence>
<feature type="region of interest" description="Disordered" evidence="1">
    <location>
        <begin position="208"/>
        <end position="256"/>
    </location>
</feature>
<proteinExistence type="predicted"/>